<reference evidence="7" key="1">
    <citation type="submission" date="2020-10" db="EMBL/GenBank/DDBJ databases">
        <title>Mucilaginibacter mali sp. nov., isolated from rhizosphere soil of apple orchard.</title>
        <authorList>
            <person name="Lee J.-S."/>
            <person name="Kim H.S."/>
            <person name="Kim J.-S."/>
        </authorList>
    </citation>
    <scope>NUCLEOTIDE SEQUENCE</scope>
    <source>
        <strain evidence="7">KCTC 22746</strain>
    </source>
</reference>
<evidence type="ECO:0000256" key="2">
    <source>
        <dbReference type="ARBA" id="ARBA00022748"/>
    </source>
</evidence>
<dbReference type="EMBL" id="JADFFL010000003">
    <property type="protein sequence ID" value="MBE9661846.1"/>
    <property type="molecule type" value="Genomic_DNA"/>
</dbReference>
<proteinExistence type="predicted"/>
<accession>A0A929L248</accession>
<gene>
    <name evidence="7" type="ORF">IRJ16_08110</name>
</gene>
<protein>
    <submittedName>
        <fullName evidence="7">TlpA family protein disulfide reductase</fullName>
    </submittedName>
</protein>
<dbReference type="CDD" id="cd02966">
    <property type="entry name" value="TlpA_like_family"/>
    <property type="match status" value="1"/>
</dbReference>
<evidence type="ECO:0000259" key="6">
    <source>
        <dbReference type="PROSITE" id="PS51352"/>
    </source>
</evidence>
<dbReference type="PANTHER" id="PTHR42852:SF6">
    <property type="entry name" value="THIOL:DISULFIDE INTERCHANGE PROTEIN DSBE"/>
    <property type="match status" value="1"/>
</dbReference>
<dbReference type="SUPFAM" id="SSF52833">
    <property type="entry name" value="Thioredoxin-like"/>
    <property type="match status" value="1"/>
</dbReference>
<dbReference type="AlphaFoldDB" id="A0A929L248"/>
<dbReference type="PROSITE" id="PS51352">
    <property type="entry name" value="THIOREDOXIN_2"/>
    <property type="match status" value="1"/>
</dbReference>
<dbReference type="InterPro" id="IPR000866">
    <property type="entry name" value="AhpC/TSA"/>
</dbReference>
<keyword evidence="4" id="KW-0676">Redox-active center</keyword>
<feature type="chain" id="PRO_5037725476" evidence="5">
    <location>
        <begin position="22"/>
        <end position="395"/>
    </location>
</feature>
<sequence length="395" mass="43332">MRHLKILFSLIFLSSSINTFGQQAITSRAATMELNIKNSPQQALAISAFTTDGRSRVISSTALGLKPDEQVMVTVDVPEEIGEQRLNIQFFKKGFGFIIPVLKAGDHLVINSDLGPEGVINYTTFSGSERTKEVFDGSKKVSDLYKLRIQKSDQRLSAIISGKGDTIALQHQIDSITAVLISTVKKQVLTSESPTMVGLALASARLLKVQFSPEDHAGLRNKFAADSVMLKGIDAYDKSNTSAPAVEKVSYSAPLVGSRLTNFTLPDLEGKLTGLSKFKGKYVLVDFWASWCAPCREEMPNLKEALKLYGKDNFMILSVSIDESDAGWRKAIAQDGTINFVHLIADKGWASPIVKDMKITGLPTNFLLDPTGKIIGKDLRGKEMILFVKDKLKKK</sequence>
<comment type="subcellular location">
    <subcellularLocation>
        <location evidence="1">Cell envelope</location>
    </subcellularLocation>
</comment>
<keyword evidence="5" id="KW-0732">Signal</keyword>
<keyword evidence="8" id="KW-1185">Reference proteome</keyword>
<dbReference type="InterPro" id="IPR013766">
    <property type="entry name" value="Thioredoxin_domain"/>
</dbReference>
<evidence type="ECO:0000313" key="8">
    <source>
        <dbReference type="Proteomes" id="UP000622475"/>
    </source>
</evidence>
<evidence type="ECO:0000256" key="1">
    <source>
        <dbReference type="ARBA" id="ARBA00004196"/>
    </source>
</evidence>
<keyword evidence="3" id="KW-1015">Disulfide bond</keyword>
<name>A0A929L248_9SPHI</name>
<dbReference type="RefSeq" id="WP_194111056.1">
    <property type="nucleotide sequence ID" value="NZ_JADFFL010000003.1"/>
</dbReference>
<comment type="caution">
    <text evidence="7">The sequence shown here is derived from an EMBL/GenBank/DDBJ whole genome shotgun (WGS) entry which is preliminary data.</text>
</comment>
<dbReference type="Pfam" id="PF00578">
    <property type="entry name" value="AhpC-TSA"/>
    <property type="match status" value="1"/>
</dbReference>
<dbReference type="PROSITE" id="PS00194">
    <property type="entry name" value="THIOREDOXIN_1"/>
    <property type="match status" value="1"/>
</dbReference>
<feature type="signal peptide" evidence="5">
    <location>
        <begin position="1"/>
        <end position="21"/>
    </location>
</feature>
<dbReference type="GO" id="GO:0017004">
    <property type="term" value="P:cytochrome complex assembly"/>
    <property type="evidence" value="ECO:0007669"/>
    <property type="project" value="UniProtKB-KW"/>
</dbReference>
<dbReference type="InterPro" id="IPR050553">
    <property type="entry name" value="Thioredoxin_ResA/DsbE_sf"/>
</dbReference>
<evidence type="ECO:0000256" key="3">
    <source>
        <dbReference type="ARBA" id="ARBA00023157"/>
    </source>
</evidence>
<evidence type="ECO:0000256" key="5">
    <source>
        <dbReference type="SAM" id="SignalP"/>
    </source>
</evidence>
<evidence type="ECO:0000313" key="7">
    <source>
        <dbReference type="EMBL" id="MBE9661846.1"/>
    </source>
</evidence>
<evidence type="ECO:0000256" key="4">
    <source>
        <dbReference type="ARBA" id="ARBA00023284"/>
    </source>
</evidence>
<dbReference type="InterPro" id="IPR036249">
    <property type="entry name" value="Thioredoxin-like_sf"/>
</dbReference>
<keyword evidence="2" id="KW-0201">Cytochrome c-type biogenesis</keyword>
<dbReference type="PANTHER" id="PTHR42852">
    <property type="entry name" value="THIOL:DISULFIDE INTERCHANGE PROTEIN DSBE"/>
    <property type="match status" value="1"/>
</dbReference>
<dbReference type="GO" id="GO:0030313">
    <property type="term" value="C:cell envelope"/>
    <property type="evidence" value="ECO:0007669"/>
    <property type="project" value="UniProtKB-SubCell"/>
</dbReference>
<dbReference type="InterPro" id="IPR017937">
    <property type="entry name" value="Thioredoxin_CS"/>
</dbReference>
<dbReference type="Gene3D" id="3.40.30.10">
    <property type="entry name" value="Glutaredoxin"/>
    <property type="match status" value="1"/>
</dbReference>
<dbReference type="Proteomes" id="UP000622475">
    <property type="component" value="Unassembled WGS sequence"/>
</dbReference>
<feature type="domain" description="Thioredoxin" evidence="6">
    <location>
        <begin position="254"/>
        <end position="395"/>
    </location>
</feature>
<organism evidence="7 8">
    <name type="scientific">Mucilaginibacter myungsuensis</name>
    <dbReference type="NCBI Taxonomy" id="649104"/>
    <lineage>
        <taxon>Bacteria</taxon>
        <taxon>Pseudomonadati</taxon>
        <taxon>Bacteroidota</taxon>
        <taxon>Sphingobacteriia</taxon>
        <taxon>Sphingobacteriales</taxon>
        <taxon>Sphingobacteriaceae</taxon>
        <taxon>Mucilaginibacter</taxon>
    </lineage>
</organism>